<keyword evidence="2" id="KW-0732">Signal</keyword>
<dbReference type="Proteomes" id="UP001597361">
    <property type="component" value="Unassembled WGS sequence"/>
</dbReference>
<evidence type="ECO:0000256" key="1">
    <source>
        <dbReference type="ARBA" id="ARBA00007613"/>
    </source>
</evidence>
<dbReference type="PROSITE" id="PS51257">
    <property type="entry name" value="PROKAR_LIPOPROTEIN"/>
    <property type="match status" value="1"/>
</dbReference>
<proteinExistence type="inferred from homology"/>
<dbReference type="EMBL" id="JBHUHR010000039">
    <property type="protein sequence ID" value="MFD2036325.1"/>
    <property type="molecule type" value="Genomic_DNA"/>
</dbReference>
<keyword evidence="2" id="KW-0449">Lipoprotein</keyword>
<reference evidence="5" key="1">
    <citation type="journal article" date="2019" name="Int. J. Syst. Evol. Microbiol.">
        <title>The Global Catalogue of Microorganisms (GCM) 10K type strain sequencing project: providing services to taxonomists for standard genome sequencing and annotation.</title>
        <authorList>
            <consortium name="The Broad Institute Genomics Platform"/>
            <consortium name="The Broad Institute Genome Sequencing Center for Infectious Disease"/>
            <person name="Wu L."/>
            <person name="Ma J."/>
        </authorList>
    </citation>
    <scope>NUCLEOTIDE SEQUENCE [LARGE SCALE GENOMIC DNA]</scope>
    <source>
        <strain evidence="5">CGMCC 1.15180</strain>
    </source>
</reference>
<dbReference type="NCBIfam" id="TIGR01845">
    <property type="entry name" value="outer_NodT"/>
    <property type="match status" value="1"/>
</dbReference>
<feature type="chain" id="PRO_5045010239" evidence="2">
    <location>
        <begin position="23"/>
        <end position="468"/>
    </location>
</feature>
<comment type="caution">
    <text evidence="4">The sequence shown here is derived from an EMBL/GenBank/DDBJ whole genome shotgun (WGS) entry which is preliminary data.</text>
</comment>
<evidence type="ECO:0000313" key="5">
    <source>
        <dbReference type="Proteomes" id="UP001597361"/>
    </source>
</evidence>
<evidence type="ECO:0000256" key="2">
    <source>
        <dbReference type="RuleBase" id="RU362097"/>
    </source>
</evidence>
<sequence length="468" mass="51626">MKSLVYKLAIILLIGWLASCKASEDLGTPMDVFPETFRDNHTATDSNDANIPWDEFFVDKNLISLIDRGLKKNNNLLLARKNVEVAQLNFKQAKWGNVPEFDLLVTANSSRFSNNSLNGISTELFLERKSLEDFQLQGLLSWEADIWGKIRHQKQTALAEYLQTAEAAKAFQTSLVAAIAKSYYNLLKLDAQLEVAEQNLQLNTRTKEIIDLQYASALVTTLAKDQATAQLKQAEQLVPFLQGEIAAEENTLSVLTGVAPNAISRGIFEENLPSVIETGVPANLLAERPDVKAAELGLLAANAKVGIAKAMMYPAFRITAASGLNAFEASNWFDLPGSVFGLVGGSLAQPVLNRRRLKTNLKTEQIRREQQIYTFRETVLTAIMEVSNAMVRLEKTAQQQEVASLRVEALEHAVGSADLLFENGVANYLEVITAQGNLLQSQLDLVEIKTTKLFASVDLYRALGGGWH</sequence>
<evidence type="ECO:0000256" key="3">
    <source>
        <dbReference type="SAM" id="Coils"/>
    </source>
</evidence>
<accession>A0ABW4VRW2</accession>
<dbReference type="SUPFAM" id="SSF56954">
    <property type="entry name" value="Outer membrane efflux proteins (OEP)"/>
    <property type="match status" value="1"/>
</dbReference>
<keyword evidence="2" id="KW-0472">Membrane</keyword>
<feature type="coiled-coil region" evidence="3">
    <location>
        <begin position="224"/>
        <end position="251"/>
    </location>
</feature>
<dbReference type="Gene3D" id="2.20.200.10">
    <property type="entry name" value="Outer membrane efflux proteins (OEP)"/>
    <property type="match status" value="1"/>
</dbReference>
<dbReference type="InterPro" id="IPR010131">
    <property type="entry name" value="MdtP/NodT-like"/>
</dbReference>
<comment type="subcellular location">
    <subcellularLocation>
        <location evidence="2">Cell membrane</location>
        <topology evidence="2">Lipid-anchor</topology>
    </subcellularLocation>
</comment>
<name>A0ABW4VRW2_9BACT</name>
<keyword evidence="5" id="KW-1185">Reference proteome</keyword>
<keyword evidence="2" id="KW-0564">Palmitate</keyword>
<gene>
    <name evidence="4" type="ORF">ACFSKL_16090</name>
</gene>
<feature type="signal peptide" evidence="2">
    <location>
        <begin position="1"/>
        <end position="22"/>
    </location>
</feature>
<comment type="similarity">
    <text evidence="1 2">Belongs to the outer membrane factor (OMF) (TC 1.B.17) family.</text>
</comment>
<keyword evidence="3" id="KW-0175">Coiled coil</keyword>
<dbReference type="RefSeq" id="WP_376887352.1">
    <property type="nucleotide sequence ID" value="NZ_JBHUHR010000039.1"/>
</dbReference>
<dbReference type="Gene3D" id="1.20.1600.10">
    <property type="entry name" value="Outer membrane efflux proteins (OEP)"/>
    <property type="match status" value="1"/>
</dbReference>
<keyword evidence="2" id="KW-0812">Transmembrane</keyword>
<dbReference type="InterPro" id="IPR003423">
    <property type="entry name" value="OMP_efflux"/>
</dbReference>
<evidence type="ECO:0000313" key="4">
    <source>
        <dbReference type="EMBL" id="MFD2036325.1"/>
    </source>
</evidence>
<protein>
    <submittedName>
        <fullName evidence="4">Efflux transporter outer membrane subunit</fullName>
    </submittedName>
</protein>
<dbReference type="PANTHER" id="PTHR30203">
    <property type="entry name" value="OUTER MEMBRANE CATION EFFLUX PROTEIN"/>
    <property type="match status" value="1"/>
</dbReference>
<keyword evidence="2" id="KW-1134">Transmembrane beta strand</keyword>
<dbReference type="Pfam" id="PF02321">
    <property type="entry name" value="OEP"/>
    <property type="match status" value="2"/>
</dbReference>
<organism evidence="4 5">
    <name type="scientific">Belliella marina</name>
    <dbReference type="NCBI Taxonomy" id="1644146"/>
    <lineage>
        <taxon>Bacteria</taxon>
        <taxon>Pseudomonadati</taxon>
        <taxon>Bacteroidota</taxon>
        <taxon>Cytophagia</taxon>
        <taxon>Cytophagales</taxon>
        <taxon>Cyclobacteriaceae</taxon>
        <taxon>Belliella</taxon>
    </lineage>
</organism>